<dbReference type="AlphaFoldDB" id="A0A645GG27"/>
<dbReference type="EMBL" id="VSSQ01075189">
    <property type="protein sequence ID" value="MPN25858.1"/>
    <property type="molecule type" value="Genomic_DNA"/>
</dbReference>
<dbReference type="GO" id="GO:0003735">
    <property type="term" value="F:structural constituent of ribosome"/>
    <property type="evidence" value="ECO:0007669"/>
    <property type="project" value="InterPro"/>
</dbReference>
<evidence type="ECO:0000256" key="4">
    <source>
        <dbReference type="ARBA" id="ARBA00022980"/>
    </source>
</evidence>
<dbReference type="InterPro" id="IPR000876">
    <property type="entry name" value="Ribosomal_eS4"/>
</dbReference>
<dbReference type="CDD" id="cd00165">
    <property type="entry name" value="S4"/>
    <property type="match status" value="1"/>
</dbReference>
<reference evidence="8" key="1">
    <citation type="submission" date="2019-08" db="EMBL/GenBank/DDBJ databases">
        <authorList>
            <person name="Kucharzyk K."/>
            <person name="Murdoch R.W."/>
            <person name="Higgins S."/>
            <person name="Loffler F."/>
        </authorList>
    </citation>
    <scope>NUCLEOTIDE SEQUENCE</scope>
</reference>
<dbReference type="PANTHER" id="PTHR11581">
    <property type="entry name" value="30S/40S RIBOSOMAL PROTEIN S4"/>
    <property type="match status" value="1"/>
</dbReference>
<comment type="caution">
    <text evidence="8">The sequence shown here is derived from an EMBL/GenBank/DDBJ whole genome shotgun (WGS) entry which is preliminary data.</text>
</comment>
<dbReference type="InterPro" id="IPR014722">
    <property type="entry name" value="Rib_uL2_dom2"/>
</dbReference>
<evidence type="ECO:0000256" key="3">
    <source>
        <dbReference type="ARBA" id="ARBA00022884"/>
    </source>
</evidence>
<dbReference type="InterPro" id="IPR036986">
    <property type="entry name" value="S4_RNA-bd_sf"/>
</dbReference>
<dbReference type="Gene3D" id="2.40.50.740">
    <property type="match status" value="1"/>
</dbReference>
<proteinExistence type="inferred from homology"/>
<evidence type="ECO:0008006" key="9">
    <source>
        <dbReference type="Google" id="ProtNLM"/>
    </source>
</evidence>
<dbReference type="SUPFAM" id="SSF55174">
    <property type="entry name" value="Alpha-L RNA-binding motif"/>
    <property type="match status" value="1"/>
</dbReference>
<keyword evidence="2" id="KW-0699">rRNA-binding</keyword>
<gene>
    <name evidence="8" type="ORF">SDC9_173276</name>
</gene>
<dbReference type="InterPro" id="IPR038237">
    <property type="entry name" value="Ribosomal_eS4_central_sf"/>
</dbReference>
<evidence type="ECO:0000313" key="8">
    <source>
        <dbReference type="EMBL" id="MPN25858.1"/>
    </source>
</evidence>
<feature type="domain" description="Small ribosomal subunit protein eS4 central region" evidence="6">
    <location>
        <begin position="46"/>
        <end position="119"/>
    </location>
</feature>
<dbReference type="Gene3D" id="3.10.290.10">
    <property type="entry name" value="RNA-binding S4 domain"/>
    <property type="match status" value="1"/>
</dbReference>
<keyword evidence="5" id="KW-0687">Ribonucleoprotein</keyword>
<dbReference type="PANTHER" id="PTHR11581:SF0">
    <property type="entry name" value="SMALL RIBOSOMAL SUBUNIT PROTEIN ES4"/>
    <property type="match status" value="1"/>
</dbReference>
<keyword evidence="3" id="KW-0694">RNA-binding</keyword>
<evidence type="ECO:0000259" key="6">
    <source>
        <dbReference type="Pfam" id="PF00900"/>
    </source>
</evidence>
<dbReference type="Pfam" id="PF01479">
    <property type="entry name" value="S4"/>
    <property type="match status" value="1"/>
</dbReference>
<dbReference type="InterPro" id="IPR013845">
    <property type="entry name" value="Ribosomal_eS4_central_region"/>
</dbReference>
<keyword evidence="4" id="KW-0689">Ribosomal protein</keyword>
<name>A0A645GG27_9ZZZZ</name>
<comment type="similarity">
    <text evidence="1">Belongs to the eukaryotic ribosomal protein eS4 family.</text>
</comment>
<dbReference type="Pfam" id="PF00900">
    <property type="entry name" value="Ribosomal_S4e"/>
    <property type="match status" value="1"/>
</dbReference>
<protein>
    <recommendedName>
        <fullName evidence="9">30S ribosomal protein S4e</fullName>
    </recommendedName>
</protein>
<dbReference type="GO" id="GO:0022627">
    <property type="term" value="C:cytosolic small ribosomal subunit"/>
    <property type="evidence" value="ECO:0007669"/>
    <property type="project" value="TreeGrafter"/>
</dbReference>
<dbReference type="GO" id="GO:0006412">
    <property type="term" value="P:translation"/>
    <property type="evidence" value="ECO:0007669"/>
    <property type="project" value="InterPro"/>
</dbReference>
<evidence type="ECO:0000256" key="2">
    <source>
        <dbReference type="ARBA" id="ARBA00022730"/>
    </source>
</evidence>
<feature type="domain" description="RNA-binding S4" evidence="7">
    <location>
        <begin position="2"/>
        <end position="40"/>
    </location>
</feature>
<dbReference type="InterPro" id="IPR002942">
    <property type="entry name" value="S4_RNA-bd"/>
</dbReference>
<accession>A0A645GG27</accession>
<evidence type="ECO:0000259" key="7">
    <source>
        <dbReference type="Pfam" id="PF01479"/>
    </source>
</evidence>
<dbReference type="PROSITE" id="PS50889">
    <property type="entry name" value="S4"/>
    <property type="match status" value="1"/>
</dbReference>
<evidence type="ECO:0000256" key="5">
    <source>
        <dbReference type="ARBA" id="ARBA00023274"/>
    </source>
</evidence>
<sequence length="188" mass="20408">MLGLCDTAREAKRIVANRDILVDGKALKDAKAPVGLMDVVSVPKADAYYRMLLSPKGKLTLEAISKEEAAWKLCRIEDKVLVKGGKMQLNLHDGRNILIDENAYRTGDVLKIEVAGQKILGNYPLKEGAPILICSGKHAGTSATISEYVESNIQYENVVKFTDGSETVKRNVFVIGAKAPAVKLPEAV</sequence>
<dbReference type="GO" id="GO:0019843">
    <property type="term" value="F:rRNA binding"/>
    <property type="evidence" value="ECO:0007669"/>
    <property type="project" value="UniProtKB-KW"/>
</dbReference>
<evidence type="ECO:0000256" key="1">
    <source>
        <dbReference type="ARBA" id="ARBA00007500"/>
    </source>
</evidence>
<organism evidence="8">
    <name type="scientific">bioreactor metagenome</name>
    <dbReference type="NCBI Taxonomy" id="1076179"/>
    <lineage>
        <taxon>unclassified sequences</taxon>
        <taxon>metagenomes</taxon>
        <taxon>ecological metagenomes</taxon>
    </lineage>
</organism>
<dbReference type="Gene3D" id="2.30.30.30">
    <property type="match status" value="1"/>
</dbReference>